<evidence type="ECO:0000256" key="2">
    <source>
        <dbReference type="ARBA" id="ARBA00022670"/>
    </source>
</evidence>
<evidence type="ECO:0000256" key="3">
    <source>
        <dbReference type="ARBA" id="ARBA00022729"/>
    </source>
</evidence>
<dbReference type="PROSITE" id="PS00640">
    <property type="entry name" value="THIOL_PROTEASE_ASN"/>
    <property type="match status" value="1"/>
</dbReference>
<evidence type="ECO:0000256" key="6">
    <source>
        <dbReference type="ARBA" id="ARBA00023145"/>
    </source>
</evidence>
<reference evidence="10 11" key="1">
    <citation type="journal article" date="2015" name="Genome Biol. Evol.">
        <title>The genome of winter moth (Operophtera brumata) provides a genomic perspective on sexual dimorphism and phenology.</title>
        <authorList>
            <person name="Derks M.F."/>
            <person name="Smit S."/>
            <person name="Salis L."/>
            <person name="Schijlen E."/>
            <person name="Bossers A."/>
            <person name="Mateman C."/>
            <person name="Pijl A.S."/>
            <person name="de Ridder D."/>
            <person name="Groenen M.A."/>
            <person name="Visser M.E."/>
            <person name="Megens H.J."/>
        </authorList>
    </citation>
    <scope>NUCLEOTIDE SEQUENCE [LARGE SCALE GENOMIC DNA]</scope>
    <source>
        <strain evidence="10">WM2013NL</strain>
        <tissue evidence="10">Head and thorax</tissue>
    </source>
</reference>
<evidence type="ECO:0000313" key="11">
    <source>
        <dbReference type="Proteomes" id="UP000037510"/>
    </source>
</evidence>
<dbReference type="PANTHER" id="PTHR12411">
    <property type="entry name" value="CYSTEINE PROTEASE FAMILY C1-RELATED"/>
    <property type="match status" value="1"/>
</dbReference>
<evidence type="ECO:0000259" key="9">
    <source>
        <dbReference type="SMART" id="SM00645"/>
    </source>
</evidence>
<accession>A0A0L7LR24</accession>
<comment type="similarity">
    <text evidence="1">Belongs to the peptidase C1 family.</text>
</comment>
<dbReference type="EMBL" id="JTDY01000293">
    <property type="protein sequence ID" value="KOB77859.1"/>
    <property type="molecule type" value="Genomic_DNA"/>
</dbReference>
<feature type="domain" description="Peptidase C1A papain C-terminal" evidence="9">
    <location>
        <begin position="83"/>
        <end position="339"/>
    </location>
</feature>
<dbReference type="Pfam" id="PF08127">
    <property type="entry name" value="Propeptide_C1"/>
    <property type="match status" value="1"/>
</dbReference>
<dbReference type="SMART" id="SM00645">
    <property type="entry name" value="Pept_C1"/>
    <property type="match status" value="1"/>
</dbReference>
<feature type="signal peptide" evidence="8">
    <location>
        <begin position="1"/>
        <end position="20"/>
    </location>
</feature>
<evidence type="ECO:0000256" key="8">
    <source>
        <dbReference type="SAM" id="SignalP"/>
    </source>
</evidence>
<organism evidence="10 11">
    <name type="scientific">Operophtera brumata</name>
    <name type="common">Winter moth</name>
    <name type="synonym">Phalaena brumata</name>
    <dbReference type="NCBI Taxonomy" id="104452"/>
    <lineage>
        <taxon>Eukaryota</taxon>
        <taxon>Metazoa</taxon>
        <taxon>Ecdysozoa</taxon>
        <taxon>Arthropoda</taxon>
        <taxon>Hexapoda</taxon>
        <taxon>Insecta</taxon>
        <taxon>Pterygota</taxon>
        <taxon>Neoptera</taxon>
        <taxon>Endopterygota</taxon>
        <taxon>Lepidoptera</taxon>
        <taxon>Glossata</taxon>
        <taxon>Ditrysia</taxon>
        <taxon>Geometroidea</taxon>
        <taxon>Geometridae</taxon>
        <taxon>Larentiinae</taxon>
        <taxon>Operophtera</taxon>
    </lineage>
</organism>
<evidence type="ECO:0000256" key="4">
    <source>
        <dbReference type="ARBA" id="ARBA00022801"/>
    </source>
</evidence>
<protein>
    <submittedName>
        <fullName evidence="10">Cathepsin B</fullName>
    </submittedName>
</protein>
<evidence type="ECO:0000256" key="1">
    <source>
        <dbReference type="ARBA" id="ARBA00008455"/>
    </source>
</evidence>
<dbReference type="InterPro" id="IPR013128">
    <property type="entry name" value="Peptidase_C1A"/>
</dbReference>
<keyword evidence="2" id="KW-0645">Protease</keyword>
<keyword evidence="11" id="KW-1185">Reference proteome</keyword>
<feature type="chain" id="PRO_5018657336" evidence="8">
    <location>
        <begin position="21"/>
        <end position="348"/>
    </location>
</feature>
<dbReference type="InterPro" id="IPR012599">
    <property type="entry name" value="Propeptide_C1A"/>
</dbReference>
<keyword evidence="4" id="KW-0378">Hydrolase</keyword>
<dbReference type="FunFam" id="3.90.70.10:FF:000031">
    <property type="entry name" value="Cathepsin B"/>
    <property type="match status" value="1"/>
</dbReference>
<evidence type="ECO:0000313" key="10">
    <source>
        <dbReference type="EMBL" id="KOB77859.1"/>
    </source>
</evidence>
<proteinExistence type="inferred from homology"/>
<keyword evidence="6" id="KW-0865">Zymogen</keyword>
<dbReference type="CDD" id="cd02620">
    <property type="entry name" value="Peptidase_C1A_CathepsinB"/>
    <property type="match status" value="1"/>
</dbReference>
<comment type="caution">
    <text evidence="10">The sequence shown here is derived from an EMBL/GenBank/DDBJ whole genome shotgun (WGS) entry which is preliminary data.</text>
</comment>
<dbReference type="GO" id="GO:0004197">
    <property type="term" value="F:cysteine-type endopeptidase activity"/>
    <property type="evidence" value="ECO:0007669"/>
    <property type="project" value="InterPro"/>
</dbReference>
<dbReference type="PRINTS" id="PR00705">
    <property type="entry name" value="PAPAIN"/>
</dbReference>
<dbReference type="Gene3D" id="3.90.70.10">
    <property type="entry name" value="Cysteine proteinases"/>
    <property type="match status" value="1"/>
</dbReference>
<gene>
    <name evidence="10" type="ORF">OBRU01_02492</name>
</gene>
<name>A0A0L7LR24_OPEBR</name>
<keyword evidence="7" id="KW-1015">Disulfide bond</keyword>
<dbReference type="Pfam" id="PF00112">
    <property type="entry name" value="Peptidase_C1"/>
    <property type="match status" value="1"/>
</dbReference>
<dbReference type="STRING" id="104452.A0A0L7LR24"/>
<dbReference type="AlphaFoldDB" id="A0A0L7LR24"/>
<dbReference type="InterPro" id="IPR000169">
    <property type="entry name" value="Pept_cys_AS"/>
</dbReference>
<dbReference type="Proteomes" id="UP000037510">
    <property type="component" value="Unassembled WGS sequence"/>
</dbReference>
<sequence>MGLLRPTIFAFACALAVTAAELHPVSDAFIDHINSKQTTWTAGRNFPPNTPIKHLKKLLGVHPDYSVNSLPRIKHDAEIIARLPESFDPRDKWPNCPSLNEIRDQGSCGCCWAISAVEAMTDRVCIYSNGTRHFHFSAEDLVSCCFYCGNGCHGGDPMLAWLYWQEEGLVSGGNYNSSQGCKPFSFPTCEHHEPGYTGNSTGDKKPCLDYEYVETPKCLKVCDDNYGVAYEDDKRYGQEVYIVIGEEQIKAELFQNGPVEAVFDVYADFFNYKSGVYKYVEGDPVYGHAIKIIGWGVEDGVKYWLVANSWNTDWGDKGFFKILRGENHLGIESDIVAGTPLLTDKKMI</sequence>
<evidence type="ECO:0000256" key="5">
    <source>
        <dbReference type="ARBA" id="ARBA00022807"/>
    </source>
</evidence>
<dbReference type="GO" id="GO:0006508">
    <property type="term" value="P:proteolysis"/>
    <property type="evidence" value="ECO:0007669"/>
    <property type="project" value="UniProtKB-KW"/>
</dbReference>
<dbReference type="InterPro" id="IPR025661">
    <property type="entry name" value="Pept_asp_AS"/>
</dbReference>
<dbReference type="InterPro" id="IPR000668">
    <property type="entry name" value="Peptidase_C1A_C"/>
</dbReference>
<dbReference type="InterPro" id="IPR038765">
    <property type="entry name" value="Papain-like_cys_pep_sf"/>
</dbReference>
<dbReference type="SUPFAM" id="SSF54001">
    <property type="entry name" value="Cysteine proteinases"/>
    <property type="match status" value="1"/>
</dbReference>
<keyword evidence="3 8" id="KW-0732">Signal</keyword>
<keyword evidence="5" id="KW-0788">Thiol protease</keyword>
<evidence type="ECO:0000256" key="7">
    <source>
        <dbReference type="ARBA" id="ARBA00023157"/>
    </source>
</evidence>
<dbReference type="PROSITE" id="PS00139">
    <property type="entry name" value="THIOL_PROTEASE_CYS"/>
    <property type="match status" value="1"/>
</dbReference>